<accession>A0A016UXM0</accession>
<dbReference type="Proteomes" id="UP000024635">
    <property type="component" value="Unassembled WGS sequence"/>
</dbReference>
<comment type="caution">
    <text evidence="1">The sequence shown here is derived from an EMBL/GenBank/DDBJ whole genome shotgun (WGS) entry which is preliminary data.</text>
</comment>
<proteinExistence type="predicted"/>
<protein>
    <submittedName>
        <fullName evidence="1">Uncharacterized protein</fullName>
    </submittedName>
</protein>
<evidence type="ECO:0000313" key="2">
    <source>
        <dbReference type="Proteomes" id="UP000024635"/>
    </source>
</evidence>
<evidence type="ECO:0000313" key="1">
    <source>
        <dbReference type="EMBL" id="EYC19766.1"/>
    </source>
</evidence>
<dbReference type="OrthoDB" id="5870364at2759"/>
<dbReference type="EMBL" id="JARK01001359">
    <property type="protein sequence ID" value="EYC19766.1"/>
    <property type="molecule type" value="Genomic_DNA"/>
</dbReference>
<gene>
    <name evidence="1" type="primary">Acey_s0023.g704</name>
    <name evidence="1" type="ORF">Y032_0023g704</name>
</gene>
<dbReference type="AlphaFoldDB" id="A0A016UXM0"/>
<name>A0A016UXM0_9BILA</name>
<keyword evidence="2" id="KW-1185">Reference proteome</keyword>
<organism evidence="1 2">
    <name type="scientific">Ancylostoma ceylanicum</name>
    <dbReference type="NCBI Taxonomy" id="53326"/>
    <lineage>
        <taxon>Eukaryota</taxon>
        <taxon>Metazoa</taxon>
        <taxon>Ecdysozoa</taxon>
        <taxon>Nematoda</taxon>
        <taxon>Chromadorea</taxon>
        <taxon>Rhabditida</taxon>
        <taxon>Rhabditina</taxon>
        <taxon>Rhabditomorpha</taxon>
        <taxon>Strongyloidea</taxon>
        <taxon>Ancylostomatidae</taxon>
        <taxon>Ancylostomatinae</taxon>
        <taxon>Ancylostoma</taxon>
    </lineage>
</organism>
<sequence length="196" mass="22409">MIKEKIMMVLPVFFVEKSWFPLAYTLLNTYRRSDHGTFDIEKCTFFECLPKGLAGRVRYLVLQFGNSVRESSAPMRHVSELSKYVDNYLDKPNPRARSDFLVYNVNDHYSKNGSIVDQMGLIENHASMVIKQNFRMQRVEYTLEEIFASDPDGTLIVITIVPGSKSVVKQPPPKPAPTLPPPTHPVYVTEKSIIIQ</sequence>
<reference evidence="2" key="1">
    <citation type="journal article" date="2015" name="Nat. Genet.">
        <title>The genome and transcriptome of the zoonotic hookworm Ancylostoma ceylanicum identify infection-specific gene families.</title>
        <authorList>
            <person name="Schwarz E.M."/>
            <person name="Hu Y."/>
            <person name="Antoshechkin I."/>
            <person name="Miller M.M."/>
            <person name="Sternberg P.W."/>
            <person name="Aroian R.V."/>
        </authorList>
    </citation>
    <scope>NUCLEOTIDE SEQUENCE</scope>
    <source>
        <strain evidence="2">HY135</strain>
    </source>
</reference>